<feature type="transmembrane region" description="Helical" evidence="1">
    <location>
        <begin position="29"/>
        <end position="54"/>
    </location>
</feature>
<accession>A0A974S7Q4</accession>
<dbReference type="AlphaFoldDB" id="A0A974S7Q4"/>
<keyword evidence="1" id="KW-1133">Transmembrane helix</keyword>
<feature type="transmembrane region" description="Helical" evidence="1">
    <location>
        <begin position="66"/>
        <end position="87"/>
    </location>
</feature>
<keyword evidence="1" id="KW-0472">Membrane</keyword>
<evidence type="ECO:0000313" key="2">
    <source>
        <dbReference type="EMBL" id="QQZ49489.1"/>
    </source>
</evidence>
<name>A0A974S7Q4_9CAUL</name>
<gene>
    <name evidence="2" type="ORF">JKL49_21315</name>
</gene>
<organism evidence="2">
    <name type="scientific">Phenylobacterium glaciei</name>
    <dbReference type="NCBI Taxonomy" id="2803784"/>
    <lineage>
        <taxon>Bacteria</taxon>
        <taxon>Pseudomonadati</taxon>
        <taxon>Pseudomonadota</taxon>
        <taxon>Alphaproteobacteria</taxon>
        <taxon>Caulobacterales</taxon>
        <taxon>Caulobacteraceae</taxon>
        <taxon>Phenylobacterium</taxon>
    </lineage>
</organism>
<dbReference type="EMBL" id="CP068570">
    <property type="protein sequence ID" value="QQZ49489.1"/>
    <property type="molecule type" value="Genomic_DNA"/>
</dbReference>
<reference evidence="2" key="1">
    <citation type="submission" date="2021-01" db="EMBL/GenBank/DDBJ databases">
        <title>Genome sequence of Phenylobacterium sp. 20VBR1 isolated from a valley glaceir, Ny-Alesund, Svalbard.</title>
        <authorList>
            <person name="Thomas F.A."/>
            <person name="Krishnan K.P."/>
            <person name="Sinha R.K."/>
        </authorList>
    </citation>
    <scope>NUCLEOTIDE SEQUENCE</scope>
    <source>
        <strain evidence="2">20VBR1</strain>
    </source>
</reference>
<protein>
    <submittedName>
        <fullName evidence="2">Uncharacterized protein</fullName>
    </submittedName>
</protein>
<sequence>MAYVAIVFAVAFALGTVRTLLVAPRLGDTLAVTIEAPLILAVSWLASAWCVRVFQIPPAVAPRLTMGGVGFGLLMLLELGMSVLLFGRTPGTILRPSCRVRGHRPGRSA</sequence>
<evidence type="ECO:0000256" key="1">
    <source>
        <dbReference type="SAM" id="Phobius"/>
    </source>
</evidence>
<proteinExistence type="predicted"/>
<keyword evidence="1" id="KW-0812">Transmembrane</keyword>